<reference evidence="1 2" key="1">
    <citation type="journal article" date="2019" name="Sci. Rep.">
        <title>Orb-weaving spider Araneus ventricosus genome elucidates the spidroin gene catalogue.</title>
        <authorList>
            <person name="Kono N."/>
            <person name="Nakamura H."/>
            <person name="Ohtoshi R."/>
            <person name="Moran D.A.P."/>
            <person name="Shinohara A."/>
            <person name="Yoshida Y."/>
            <person name="Fujiwara M."/>
            <person name="Mori M."/>
            <person name="Tomita M."/>
            <person name="Arakawa K."/>
        </authorList>
    </citation>
    <scope>NUCLEOTIDE SEQUENCE [LARGE SCALE GENOMIC DNA]</scope>
</reference>
<gene>
    <name evidence="1" type="ORF">AVEN_51659_1</name>
</gene>
<dbReference type="EMBL" id="BGPR01196255">
    <property type="protein sequence ID" value="GBN05421.1"/>
    <property type="molecule type" value="Genomic_DNA"/>
</dbReference>
<comment type="caution">
    <text evidence="1">The sequence shown here is derived from an EMBL/GenBank/DDBJ whole genome shotgun (WGS) entry which is preliminary data.</text>
</comment>
<evidence type="ECO:0000313" key="2">
    <source>
        <dbReference type="Proteomes" id="UP000499080"/>
    </source>
</evidence>
<dbReference type="InterPro" id="IPR036397">
    <property type="entry name" value="RNaseH_sf"/>
</dbReference>
<accession>A0A4Y2KSU1</accession>
<dbReference type="GO" id="GO:0003676">
    <property type="term" value="F:nucleic acid binding"/>
    <property type="evidence" value="ECO:0007669"/>
    <property type="project" value="InterPro"/>
</dbReference>
<name>A0A4Y2KSU1_ARAVE</name>
<evidence type="ECO:0000313" key="1">
    <source>
        <dbReference type="EMBL" id="GBN05421.1"/>
    </source>
</evidence>
<sequence>LATSDFHLFPELKIWVGGQNFQENEEIQSNFKAHLASLAATFFEERIGILVHRYDKCLNLRREYVEK</sequence>
<keyword evidence="2" id="KW-1185">Reference proteome</keyword>
<proteinExistence type="predicted"/>
<feature type="non-terminal residue" evidence="1">
    <location>
        <position position="1"/>
    </location>
</feature>
<dbReference type="Proteomes" id="UP000499080">
    <property type="component" value="Unassembled WGS sequence"/>
</dbReference>
<protein>
    <submittedName>
        <fullName evidence="1">Uncharacterized protein</fullName>
    </submittedName>
</protein>
<organism evidence="1 2">
    <name type="scientific">Araneus ventricosus</name>
    <name type="common">Orbweaver spider</name>
    <name type="synonym">Epeira ventricosa</name>
    <dbReference type="NCBI Taxonomy" id="182803"/>
    <lineage>
        <taxon>Eukaryota</taxon>
        <taxon>Metazoa</taxon>
        <taxon>Ecdysozoa</taxon>
        <taxon>Arthropoda</taxon>
        <taxon>Chelicerata</taxon>
        <taxon>Arachnida</taxon>
        <taxon>Araneae</taxon>
        <taxon>Araneomorphae</taxon>
        <taxon>Entelegynae</taxon>
        <taxon>Araneoidea</taxon>
        <taxon>Araneidae</taxon>
        <taxon>Araneus</taxon>
    </lineage>
</organism>
<dbReference type="AlphaFoldDB" id="A0A4Y2KSU1"/>
<dbReference type="Gene3D" id="3.30.420.10">
    <property type="entry name" value="Ribonuclease H-like superfamily/Ribonuclease H"/>
    <property type="match status" value="1"/>
</dbReference>